<dbReference type="Proteomes" id="UP000002027">
    <property type="component" value="Chromosome 1"/>
</dbReference>
<keyword evidence="2" id="KW-1185">Reference proteome</keyword>
<dbReference type="AlphaFoldDB" id="D1C6I3"/>
<reference evidence="2" key="1">
    <citation type="submission" date="2009-11" db="EMBL/GenBank/DDBJ databases">
        <title>The complete chromosome 1 of Sphaerobacter thermophilus DSM 20745.</title>
        <authorList>
            <person name="Lucas S."/>
            <person name="Copeland A."/>
            <person name="Lapidus A."/>
            <person name="Glavina del Rio T."/>
            <person name="Dalin E."/>
            <person name="Tice H."/>
            <person name="Bruce D."/>
            <person name="Goodwin L."/>
            <person name="Pitluck S."/>
            <person name="Kyrpides N."/>
            <person name="Mavromatis K."/>
            <person name="Ivanova N."/>
            <person name="Mikhailova N."/>
            <person name="LaButti K.M."/>
            <person name="Clum A."/>
            <person name="Sun H.I."/>
            <person name="Brettin T."/>
            <person name="Detter J.C."/>
            <person name="Han C."/>
            <person name="Larimer F."/>
            <person name="Land M."/>
            <person name="Hauser L."/>
            <person name="Markowitz V."/>
            <person name="Cheng J.F."/>
            <person name="Hugenholtz P."/>
            <person name="Woyke T."/>
            <person name="Wu D."/>
            <person name="Steenblock K."/>
            <person name="Schneider S."/>
            <person name="Pukall R."/>
            <person name="Goeker M."/>
            <person name="Klenk H.P."/>
            <person name="Eisen J.A."/>
        </authorList>
    </citation>
    <scope>NUCLEOTIDE SEQUENCE [LARGE SCALE GENOMIC DNA]</scope>
    <source>
        <strain evidence="2">ATCC 49802 / DSM 20745 / S 6022</strain>
    </source>
</reference>
<dbReference type="HOGENOM" id="CLU_2511017_0_0_0"/>
<dbReference type="KEGG" id="sti:Sthe_2182"/>
<evidence type="ECO:0000313" key="1">
    <source>
        <dbReference type="EMBL" id="ACZ39608.1"/>
    </source>
</evidence>
<protein>
    <submittedName>
        <fullName evidence="1">Uncharacterized protein</fullName>
    </submittedName>
</protein>
<reference evidence="1 2" key="2">
    <citation type="journal article" date="2010" name="Stand. Genomic Sci.">
        <title>Complete genome sequence of Desulfohalobium retbaense type strain (HR(100)).</title>
        <authorList>
            <person name="Spring S."/>
            <person name="Nolan M."/>
            <person name="Lapidus A."/>
            <person name="Glavina Del Rio T."/>
            <person name="Copeland A."/>
            <person name="Tice H."/>
            <person name="Cheng J.F."/>
            <person name="Lucas S."/>
            <person name="Land M."/>
            <person name="Chen F."/>
            <person name="Bruce D."/>
            <person name="Goodwin L."/>
            <person name="Pitluck S."/>
            <person name="Ivanova N."/>
            <person name="Mavromatis K."/>
            <person name="Mikhailova N."/>
            <person name="Pati A."/>
            <person name="Chen A."/>
            <person name="Palaniappan K."/>
            <person name="Hauser L."/>
            <person name="Chang Y.J."/>
            <person name="Jeffries C.D."/>
            <person name="Munk C."/>
            <person name="Kiss H."/>
            <person name="Chain P."/>
            <person name="Han C."/>
            <person name="Brettin T."/>
            <person name="Detter J.C."/>
            <person name="Schuler E."/>
            <person name="Goker M."/>
            <person name="Rohde M."/>
            <person name="Bristow J."/>
            <person name="Eisen J.A."/>
            <person name="Markowitz V."/>
            <person name="Hugenholtz P."/>
            <person name="Kyrpides N.C."/>
            <person name="Klenk H.P."/>
        </authorList>
    </citation>
    <scope>NUCLEOTIDE SEQUENCE [LARGE SCALE GENOMIC DNA]</scope>
    <source>
        <strain evidence="2">ATCC 49802 / DSM 20745 / S 6022</strain>
    </source>
</reference>
<dbReference type="EMBL" id="CP001823">
    <property type="protein sequence ID" value="ACZ39608.1"/>
    <property type="molecule type" value="Genomic_DNA"/>
</dbReference>
<dbReference type="eggNOG" id="ENOG50313Q9">
    <property type="taxonomic scope" value="Bacteria"/>
</dbReference>
<organism evidence="1 2">
    <name type="scientific">Sphaerobacter thermophilus (strain ATCC 49802 / DSM 20745 / KCCM 41009 / NCIMB 13125 / S 6022)</name>
    <dbReference type="NCBI Taxonomy" id="479434"/>
    <lineage>
        <taxon>Bacteria</taxon>
        <taxon>Pseudomonadati</taxon>
        <taxon>Thermomicrobiota</taxon>
        <taxon>Thermomicrobia</taxon>
        <taxon>Sphaerobacterales</taxon>
        <taxon>Sphaerobacterineae</taxon>
        <taxon>Sphaerobacteraceae</taxon>
        <taxon>Sphaerobacter</taxon>
    </lineage>
</organism>
<accession>D1C6I3</accession>
<sequence length="85" mass="9286">MAGSTAAIVQRLRALGFQTYYETTAIYLLTHPDLPGLEVRIGTTIVTFERDGREVYRAPIARFDLETALARAGWRGETTGGPEGA</sequence>
<gene>
    <name evidence="1" type="ordered locus">Sthe_2182</name>
</gene>
<dbReference type="RefSeq" id="WP_012872654.1">
    <property type="nucleotide sequence ID" value="NC_013523.1"/>
</dbReference>
<evidence type="ECO:0000313" key="2">
    <source>
        <dbReference type="Proteomes" id="UP000002027"/>
    </source>
</evidence>
<name>D1C6I3_SPHTD</name>
<dbReference type="OrthoDB" id="166628at2"/>
<dbReference type="InParanoid" id="D1C6I3"/>
<proteinExistence type="predicted"/>